<sequence>MVLMGPEKKLEVKSRSVLTRPLVTRKISLKLLRFGLVFASITAAAAAAATAGTCCRGVIFTVAPEVVALDVRAGLGQGNLALGPRLPRRADEQPPVDREVEKVEQVAGGLGAAGRGETQYVDVVGRRQ</sequence>
<reference evidence="1 2" key="1">
    <citation type="submission" date="2023-01" db="EMBL/GenBank/DDBJ databases">
        <title>Analysis of 21 Apiospora genomes using comparative genomics revels a genus with tremendous synthesis potential of carbohydrate active enzymes and secondary metabolites.</title>
        <authorList>
            <person name="Sorensen T."/>
        </authorList>
    </citation>
    <scope>NUCLEOTIDE SEQUENCE [LARGE SCALE GENOMIC DNA]</scope>
    <source>
        <strain evidence="1 2">CBS 24483</strain>
    </source>
</reference>
<dbReference type="RefSeq" id="XP_066698813.1">
    <property type="nucleotide sequence ID" value="XM_066846415.1"/>
</dbReference>
<evidence type="ECO:0000313" key="2">
    <source>
        <dbReference type="Proteomes" id="UP001391051"/>
    </source>
</evidence>
<proteinExistence type="predicted"/>
<keyword evidence="2" id="KW-1185">Reference proteome</keyword>
<evidence type="ECO:0000313" key="1">
    <source>
        <dbReference type="EMBL" id="KAK7949307.1"/>
    </source>
</evidence>
<dbReference type="EMBL" id="JAQQWE010000006">
    <property type="protein sequence ID" value="KAK7949307.1"/>
    <property type="molecule type" value="Genomic_DNA"/>
</dbReference>
<organism evidence="1 2">
    <name type="scientific">Apiospora aurea</name>
    <dbReference type="NCBI Taxonomy" id="335848"/>
    <lineage>
        <taxon>Eukaryota</taxon>
        <taxon>Fungi</taxon>
        <taxon>Dikarya</taxon>
        <taxon>Ascomycota</taxon>
        <taxon>Pezizomycotina</taxon>
        <taxon>Sordariomycetes</taxon>
        <taxon>Xylariomycetidae</taxon>
        <taxon>Amphisphaeriales</taxon>
        <taxon>Apiosporaceae</taxon>
        <taxon>Apiospora</taxon>
    </lineage>
</organism>
<dbReference type="Proteomes" id="UP001391051">
    <property type="component" value="Unassembled WGS sequence"/>
</dbReference>
<name>A0ABR1Q9S3_9PEZI</name>
<gene>
    <name evidence="1" type="ORF">PG986_010193</name>
</gene>
<comment type="caution">
    <text evidence="1">The sequence shown here is derived from an EMBL/GenBank/DDBJ whole genome shotgun (WGS) entry which is preliminary data.</text>
</comment>
<dbReference type="GeneID" id="92079477"/>
<accession>A0ABR1Q9S3</accession>
<protein>
    <submittedName>
        <fullName evidence="1">Uncharacterized protein</fullName>
    </submittedName>
</protein>